<keyword evidence="2" id="KW-0677">Repeat</keyword>
<dbReference type="Gene3D" id="2.60.120.200">
    <property type="match status" value="1"/>
</dbReference>
<feature type="disulfide bond" evidence="5">
    <location>
        <begin position="23"/>
        <end position="66"/>
    </location>
</feature>
<feature type="disulfide bond" evidence="4">
    <location>
        <begin position="600"/>
        <end position="610"/>
    </location>
</feature>
<dbReference type="CDD" id="cd00033">
    <property type="entry name" value="CCP"/>
    <property type="match status" value="3"/>
</dbReference>
<gene>
    <name evidence="9" type="ORF">JYZ213_LOCUS19921</name>
</gene>
<evidence type="ECO:0000256" key="3">
    <source>
        <dbReference type="ARBA" id="ARBA00023157"/>
    </source>
</evidence>
<protein>
    <submittedName>
        <fullName evidence="9">Uncharacterized protein</fullName>
    </submittedName>
</protein>
<dbReference type="InterPro" id="IPR051277">
    <property type="entry name" value="SEZ6_CSMD_C4BPB_Regulators"/>
</dbReference>
<dbReference type="Pfam" id="PF13385">
    <property type="entry name" value="Laminin_G_3"/>
    <property type="match status" value="1"/>
</dbReference>
<dbReference type="InterPro" id="IPR013320">
    <property type="entry name" value="ConA-like_dom_sf"/>
</dbReference>
<evidence type="ECO:0000256" key="2">
    <source>
        <dbReference type="ARBA" id="ARBA00022737"/>
    </source>
</evidence>
<keyword evidence="3 4" id="KW-1015">Disulfide bond</keyword>
<sequence length="638" mass="72766">MFFSFVFTILNIINIGVVCTSLCPVLTLPQHGFFFSGYCERKVGSLCGLGCNPGYRLVDGDSFRECQEDKTWTGYQPKCEEIRCHPLKSNSDVIQECLPEQENSTDFKFGTKCRARCSENGYRLLGPHTRECLILGIWSGYTQFCIVNNETTTQVMTNTTSMTPLITTMTPYQDYSNYILNINKNDTGIILSSFQSFQFTIIFWFYLENTTNATLISLRKNNHEKVFEIVVRQSKLVFYHSSRNQTQPTLVKIPVSKWNHFAWTYSIKTKQSYLYIDGARQHSFDFRIVNFDFKSKLEIWNEIIVEQHLLVSYRDCRKQNGDIFSWSKIPENIETDTKKLKSSLFCSGCSEPASIHGGRYQVSDYEIGSSVDYECNFGYELVGVSRAYCMVPSEWYPLPPICKYNPCTIKCELCDKKTGVCLRQQTQLNPDICDPECDDDEECIDGECTWTNTGSNWNVEKNDNSCNPPCPSGIQCINRQCEYNLAPYCPVSCRPGQVCIDGLCEHDRGCYEVCEIGERCHNSSCSCGLQGKCGKGELCVSDICMCGTRRNGCRPHEHCINGKCVCKTDFCDECGNTCKSNEICLDGKCVCNERCGNVFCPFPCLNEGRCTGFYQCTCRQGWSGHRCEQWQRKNITIY</sequence>
<evidence type="ECO:0000256" key="4">
    <source>
        <dbReference type="PROSITE-ProRule" id="PRU00076"/>
    </source>
</evidence>
<evidence type="ECO:0000313" key="9">
    <source>
        <dbReference type="EMBL" id="CAF1073981.1"/>
    </source>
</evidence>
<evidence type="ECO:0000259" key="8">
    <source>
        <dbReference type="PROSITE" id="PS50923"/>
    </source>
</evidence>
<feature type="disulfide bond" evidence="4">
    <location>
        <begin position="618"/>
        <end position="627"/>
    </location>
</feature>
<keyword evidence="6" id="KW-0812">Transmembrane</keyword>
<dbReference type="InterPro" id="IPR000436">
    <property type="entry name" value="Sushi_SCR_CCP_dom"/>
</dbReference>
<feature type="disulfide bond" evidence="5">
    <location>
        <begin position="375"/>
        <end position="402"/>
    </location>
</feature>
<comment type="caution">
    <text evidence="4">Lacks conserved residue(s) required for the propagation of feature annotation.</text>
</comment>
<name>A0A814M5D3_9BILA</name>
<keyword evidence="1" id="KW-0732">Signal</keyword>
<dbReference type="Pfam" id="PF00084">
    <property type="entry name" value="Sushi"/>
    <property type="match status" value="3"/>
</dbReference>
<dbReference type="InterPro" id="IPR000742">
    <property type="entry name" value="EGF"/>
</dbReference>
<comment type="caution">
    <text evidence="9">The sequence shown here is derived from an EMBL/GenBank/DDBJ whole genome shotgun (WGS) entry which is preliminary data.</text>
</comment>
<reference evidence="9" key="1">
    <citation type="submission" date="2021-02" db="EMBL/GenBank/DDBJ databases">
        <authorList>
            <person name="Nowell W R."/>
        </authorList>
    </citation>
    <scope>NUCLEOTIDE SEQUENCE</scope>
</reference>
<feature type="domain" description="Sushi" evidence="8">
    <location>
        <begin position="82"/>
        <end position="147"/>
    </location>
</feature>
<feature type="domain" description="Sushi" evidence="8">
    <location>
        <begin position="21"/>
        <end position="81"/>
    </location>
</feature>
<dbReference type="EMBL" id="CAJNOG010000205">
    <property type="protein sequence ID" value="CAF1073981.1"/>
    <property type="molecule type" value="Genomic_DNA"/>
</dbReference>
<dbReference type="InterPro" id="IPR035976">
    <property type="entry name" value="Sushi/SCR/CCP_sf"/>
</dbReference>
<dbReference type="Proteomes" id="UP000663845">
    <property type="component" value="Unassembled WGS sequence"/>
</dbReference>
<evidence type="ECO:0000259" key="7">
    <source>
        <dbReference type="PROSITE" id="PS50026"/>
    </source>
</evidence>
<dbReference type="SMART" id="SM00032">
    <property type="entry name" value="CCP"/>
    <property type="match status" value="3"/>
</dbReference>
<dbReference type="PROSITE" id="PS00022">
    <property type="entry name" value="EGF_1"/>
    <property type="match status" value="1"/>
</dbReference>
<keyword evidence="4" id="KW-0245">EGF-like domain</keyword>
<dbReference type="PROSITE" id="PS50026">
    <property type="entry name" value="EGF_3"/>
    <property type="match status" value="1"/>
</dbReference>
<feature type="domain" description="EGF-like" evidence="7">
    <location>
        <begin position="596"/>
        <end position="628"/>
    </location>
</feature>
<feature type="transmembrane region" description="Helical" evidence="6">
    <location>
        <begin position="6"/>
        <end position="28"/>
    </location>
</feature>
<dbReference type="PANTHER" id="PTHR45656:SF4">
    <property type="entry name" value="PROTEIN CBR-CLEC-78"/>
    <property type="match status" value="1"/>
</dbReference>
<dbReference type="SMART" id="SM00181">
    <property type="entry name" value="EGF"/>
    <property type="match status" value="2"/>
</dbReference>
<dbReference type="PROSITE" id="PS50923">
    <property type="entry name" value="SUSHI"/>
    <property type="match status" value="3"/>
</dbReference>
<dbReference type="AlphaFoldDB" id="A0A814M5D3"/>
<keyword evidence="6" id="KW-1133">Transmembrane helix</keyword>
<accession>A0A814M5D3</accession>
<keyword evidence="5" id="KW-0768">Sushi</keyword>
<keyword evidence="6" id="KW-0472">Membrane</keyword>
<organism evidence="9 10">
    <name type="scientific">Adineta steineri</name>
    <dbReference type="NCBI Taxonomy" id="433720"/>
    <lineage>
        <taxon>Eukaryota</taxon>
        <taxon>Metazoa</taxon>
        <taxon>Spiralia</taxon>
        <taxon>Gnathifera</taxon>
        <taxon>Rotifera</taxon>
        <taxon>Eurotatoria</taxon>
        <taxon>Bdelloidea</taxon>
        <taxon>Adinetida</taxon>
        <taxon>Adinetidae</taxon>
        <taxon>Adineta</taxon>
    </lineage>
</organism>
<evidence type="ECO:0000313" key="10">
    <source>
        <dbReference type="Proteomes" id="UP000663845"/>
    </source>
</evidence>
<dbReference type="Gene3D" id="2.10.70.10">
    <property type="entry name" value="Complement Module, domain 1"/>
    <property type="match status" value="3"/>
</dbReference>
<evidence type="ECO:0000256" key="6">
    <source>
        <dbReference type="SAM" id="Phobius"/>
    </source>
</evidence>
<evidence type="ECO:0000256" key="1">
    <source>
        <dbReference type="ARBA" id="ARBA00022729"/>
    </source>
</evidence>
<proteinExistence type="predicted"/>
<dbReference type="PANTHER" id="PTHR45656">
    <property type="entry name" value="PROTEIN CBR-CLEC-78"/>
    <property type="match status" value="1"/>
</dbReference>
<evidence type="ECO:0000256" key="5">
    <source>
        <dbReference type="PROSITE-ProRule" id="PRU00302"/>
    </source>
</evidence>
<dbReference type="SUPFAM" id="SSF57535">
    <property type="entry name" value="Complement control module/SCR domain"/>
    <property type="match status" value="3"/>
</dbReference>
<dbReference type="PROSITE" id="PS01186">
    <property type="entry name" value="EGF_2"/>
    <property type="match status" value="1"/>
</dbReference>
<dbReference type="SUPFAM" id="SSF49899">
    <property type="entry name" value="Concanavalin A-like lectins/glucanases"/>
    <property type="match status" value="1"/>
</dbReference>
<feature type="domain" description="Sushi" evidence="8">
    <location>
        <begin position="347"/>
        <end position="404"/>
    </location>
</feature>